<dbReference type="PROSITE" id="PS50005">
    <property type="entry name" value="TPR"/>
    <property type="match status" value="1"/>
</dbReference>
<reference evidence="3" key="1">
    <citation type="submission" date="2023-06" db="EMBL/GenBank/DDBJ databases">
        <title>Genomic of Agaribacillus aureum.</title>
        <authorList>
            <person name="Wang G."/>
        </authorList>
    </citation>
    <scope>NUCLEOTIDE SEQUENCE</scope>
    <source>
        <strain evidence="3">BMA12</strain>
    </source>
</reference>
<gene>
    <name evidence="3" type="ORF">QQ020_28010</name>
</gene>
<dbReference type="PANTHER" id="PTHR10098">
    <property type="entry name" value="RAPSYN-RELATED"/>
    <property type="match status" value="1"/>
</dbReference>
<evidence type="ECO:0000313" key="3">
    <source>
        <dbReference type="EMBL" id="MDN5215955.1"/>
    </source>
</evidence>
<dbReference type="RefSeq" id="WP_346761290.1">
    <property type="nucleotide sequence ID" value="NZ_JAUJEB010000007.1"/>
</dbReference>
<name>A0ABT8LDU7_9BACT</name>
<keyword evidence="4" id="KW-1185">Reference proteome</keyword>
<dbReference type="InterPro" id="IPR019734">
    <property type="entry name" value="TPR_rpt"/>
</dbReference>
<protein>
    <submittedName>
        <fullName evidence="3">Tetratricopeptide repeat protein</fullName>
    </submittedName>
</protein>
<evidence type="ECO:0000313" key="4">
    <source>
        <dbReference type="Proteomes" id="UP001172083"/>
    </source>
</evidence>
<feature type="repeat" description="TPR" evidence="1">
    <location>
        <begin position="163"/>
        <end position="196"/>
    </location>
</feature>
<dbReference type="SUPFAM" id="SSF48452">
    <property type="entry name" value="TPR-like"/>
    <property type="match status" value="2"/>
</dbReference>
<evidence type="ECO:0000256" key="2">
    <source>
        <dbReference type="SAM" id="Phobius"/>
    </source>
</evidence>
<dbReference type="EMBL" id="JAUJEB010000007">
    <property type="protein sequence ID" value="MDN5215955.1"/>
    <property type="molecule type" value="Genomic_DNA"/>
</dbReference>
<proteinExistence type="predicted"/>
<dbReference type="InterPro" id="IPR011990">
    <property type="entry name" value="TPR-like_helical_dom_sf"/>
</dbReference>
<comment type="caution">
    <text evidence="3">The sequence shown here is derived from an EMBL/GenBank/DDBJ whole genome shotgun (WGS) entry which is preliminary data.</text>
</comment>
<keyword evidence="2" id="KW-0812">Transmembrane</keyword>
<dbReference type="Gene3D" id="1.25.40.10">
    <property type="entry name" value="Tetratricopeptide repeat domain"/>
    <property type="match status" value="3"/>
</dbReference>
<organism evidence="3 4">
    <name type="scientific">Agaribacillus aureus</name>
    <dbReference type="NCBI Taxonomy" id="3051825"/>
    <lineage>
        <taxon>Bacteria</taxon>
        <taxon>Pseudomonadati</taxon>
        <taxon>Bacteroidota</taxon>
        <taxon>Cytophagia</taxon>
        <taxon>Cytophagales</taxon>
        <taxon>Splendidivirgaceae</taxon>
        <taxon>Agaribacillus</taxon>
    </lineage>
</organism>
<dbReference type="Pfam" id="PF13424">
    <property type="entry name" value="TPR_12"/>
    <property type="match status" value="2"/>
</dbReference>
<feature type="transmembrane region" description="Helical" evidence="2">
    <location>
        <begin position="401"/>
        <end position="420"/>
    </location>
</feature>
<keyword evidence="1" id="KW-0802">TPR repeat</keyword>
<accession>A0ABT8LDU7</accession>
<dbReference type="SMART" id="SM00028">
    <property type="entry name" value="TPR"/>
    <property type="match status" value="6"/>
</dbReference>
<sequence>MIKRLFTFMLILGLVSNSLNIKANHQVDSLLTELNGNLPPGKQIKILTKLTELHLNLGFDKVYKYASQLNELATAHGTIQNKADAAFYLGIVYRLDGQLDLALVNYISSVKLYRKAGIDLEVAGVCNNIGYIFFQTHEYGKAKRYYFDALSLYKKHNNIKFITRMNYNLGTCFREEKNYAEALRYTRKALVLAEKTNDQVSINKIYNYIGIIHFKKGDYKLARENYLHSIKNVSEEEDKSLILGYGYNNIGETYRDEGNFLLARRYFKKALIEKQKVNKPATIATTLLNIGKLYLMENQPDSAIVYLEKTLSLIDFSIAYFDSNLKETPSILITAYQRKKNPGKKDYERLLELNRKYIEHIEHAKTDNNQRLLDLAMTNGEEISKAQYHEQKAKSIQNRSLWIVSFSILVILGLLVLIYYREKRFKHFIKQMWNDIKDI</sequence>
<evidence type="ECO:0000256" key="1">
    <source>
        <dbReference type="PROSITE-ProRule" id="PRU00339"/>
    </source>
</evidence>
<keyword evidence="2" id="KW-0472">Membrane</keyword>
<dbReference type="Proteomes" id="UP001172083">
    <property type="component" value="Unassembled WGS sequence"/>
</dbReference>
<dbReference type="Pfam" id="PF13181">
    <property type="entry name" value="TPR_8"/>
    <property type="match status" value="1"/>
</dbReference>
<keyword evidence="2" id="KW-1133">Transmembrane helix</keyword>